<organism evidence="7 8">
    <name type="scientific">Allacma fusca</name>
    <dbReference type="NCBI Taxonomy" id="39272"/>
    <lineage>
        <taxon>Eukaryota</taxon>
        <taxon>Metazoa</taxon>
        <taxon>Ecdysozoa</taxon>
        <taxon>Arthropoda</taxon>
        <taxon>Hexapoda</taxon>
        <taxon>Collembola</taxon>
        <taxon>Symphypleona</taxon>
        <taxon>Sminthuridae</taxon>
        <taxon>Allacma</taxon>
    </lineage>
</organism>
<gene>
    <name evidence="7" type="ORF">AFUS01_LOCUS34825</name>
</gene>
<feature type="transmembrane region" description="Helical" evidence="6">
    <location>
        <begin position="311"/>
        <end position="330"/>
    </location>
</feature>
<feature type="transmembrane region" description="Helical" evidence="6">
    <location>
        <begin position="167"/>
        <end position="187"/>
    </location>
</feature>
<keyword evidence="4 6" id="KW-1133">Transmembrane helix</keyword>
<evidence type="ECO:0000256" key="6">
    <source>
        <dbReference type="SAM" id="Phobius"/>
    </source>
</evidence>
<keyword evidence="3 6" id="KW-0812">Transmembrane</keyword>
<sequence length="414" mass="47811">MGGNQRRDTALSQFWPYIMILRFAGTRPLCVNKTFPGTGNTRIKLGFKFFSPLFFYSIVMSSASFYTFFMMTLNWMFKIYWPQKLFYEHPMLVARDYENPMGLLISKLFMLNHCSFPLTRIVVIWSQITNFRPIANHIEDMIQIYEDLQKHWENRGQEFSSTIRRNILHIILISMVMPLVSLIPLITEIFLKGQPVSPVVSNEPFMLFFLIQTTCVFVDDADLHIQCKIVSEVYHQIEMMIGDTRRFNGINLVQVRIWHQFLHRNRRLCFKIGKVTKIPQLFAILNLNVGAILFLYSVIETLNPVKDHNNHNILMATFVSLTFSVVLLYAKTLRAESVTKSEASLNQALFSLTNDMESPEVQLELKEMQSTMITAPTAITLGSYAKLNQGIFLTLSTQVVTYLIVLLQFGKAAP</sequence>
<keyword evidence="8" id="KW-1185">Reference proteome</keyword>
<evidence type="ECO:0000313" key="7">
    <source>
        <dbReference type="EMBL" id="CAG7824680.1"/>
    </source>
</evidence>
<feature type="transmembrane region" description="Helical" evidence="6">
    <location>
        <begin position="53"/>
        <end position="77"/>
    </location>
</feature>
<dbReference type="EMBL" id="CAJVCH010533617">
    <property type="protein sequence ID" value="CAG7824680.1"/>
    <property type="molecule type" value="Genomic_DNA"/>
</dbReference>
<dbReference type="GO" id="GO:0005886">
    <property type="term" value="C:plasma membrane"/>
    <property type="evidence" value="ECO:0007669"/>
    <property type="project" value="UniProtKB-SubCell"/>
</dbReference>
<feature type="transmembrane region" description="Helical" evidence="6">
    <location>
        <begin position="391"/>
        <end position="410"/>
    </location>
</feature>
<comment type="subcellular location">
    <subcellularLocation>
        <location evidence="1">Cell membrane</location>
        <topology evidence="1">Multi-pass membrane protein</topology>
    </subcellularLocation>
</comment>
<evidence type="ECO:0000256" key="1">
    <source>
        <dbReference type="ARBA" id="ARBA00004651"/>
    </source>
</evidence>
<dbReference type="GO" id="GO:0050909">
    <property type="term" value="P:sensory perception of taste"/>
    <property type="evidence" value="ECO:0007669"/>
    <property type="project" value="InterPro"/>
</dbReference>
<dbReference type="InterPro" id="IPR013604">
    <property type="entry name" value="7TM_chemorcpt"/>
</dbReference>
<evidence type="ECO:0008006" key="9">
    <source>
        <dbReference type="Google" id="ProtNLM"/>
    </source>
</evidence>
<evidence type="ECO:0000256" key="4">
    <source>
        <dbReference type="ARBA" id="ARBA00022989"/>
    </source>
</evidence>
<dbReference type="Proteomes" id="UP000708208">
    <property type="component" value="Unassembled WGS sequence"/>
</dbReference>
<comment type="caution">
    <text evidence="7">The sequence shown here is derived from an EMBL/GenBank/DDBJ whole genome shotgun (WGS) entry which is preliminary data.</text>
</comment>
<feature type="transmembrane region" description="Helical" evidence="6">
    <location>
        <begin position="199"/>
        <end position="218"/>
    </location>
</feature>
<protein>
    <recommendedName>
        <fullName evidence="9">Gustatory receptor</fullName>
    </recommendedName>
</protein>
<evidence type="ECO:0000256" key="3">
    <source>
        <dbReference type="ARBA" id="ARBA00022692"/>
    </source>
</evidence>
<reference evidence="7" key="1">
    <citation type="submission" date="2021-06" db="EMBL/GenBank/DDBJ databases">
        <authorList>
            <person name="Hodson N. C."/>
            <person name="Mongue J. A."/>
            <person name="Jaron S. K."/>
        </authorList>
    </citation>
    <scope>NUCLEOTIDE SEQUENCE</scope>
</reference>
<keyword evidence="5 6" id="KW-0472">Membrane</keyword>
<evidence type="ECO:0000313" key="8">
    <source>
        <dbReference type="Proteomes" id="UP000708208"/>
    </source>
</evidence>
<keyword evidence="2" id="KW-1003">Cell membrane</keyword>
<proteinExistence type="predicted"/>
<evidence type="ECO:0000256" key="2">
    <source>
        <dbReference type="ARBA" id="ARBA00022475"/>
    </source>
</evidence>
<dbReference type="Pfam" id="PF08395">
    <property type="entry name" value="7tm_7"/>
    <property type="match status" value="1"/>
</dbReference>
<name>A0A8J2L3E5_9HEXA</name>
<feature type="transmembrane region" description="Helical" evidence="6">
    <location>
        <begin position="281"/>
        <end position="299"/>
    </location>
</feature>
<accession>A0A8J2L3E5</accession>
<evidence type="ECO:0000256" key="5">
    <source>
        <dbReference type="ARBA" id="ARBA00023136"/>
    </source>
</evidence>
<dbReference type="AlphaFoldDB" id="A0A8J2L3E5"/>